<dbReference type="InterPro" id="IPR015421">
    <property type="entry name" value="PyrdxlP-dep_Trfase_major"/>
</dbReference>
<dbReference type="Gene3D" id="3.90.1150.10">
    <property type="entry name" value="Aspartate Aminotransferase, domain 1"/>
    <property type="match status" value="1"/>
</dbReference>
<dbReference type="Gene3D" id="3.40.640.10">
    <property type="entry name" value="Type I PLP-dependent aspartate aminotransferase-like (Major domain)"/>
    <property type="match status" value="1"/>
</dbReference>
<comment type="similarity">
    <text evidence="1">Belongs to the class-I pyridoxal-phosphate-dependent aminotransferase family.</text>
</comment>
<dbReference type="Pfam" id="PF00155">
    <property type="entry name" value="Aminotran_1_2"/>
    <property type="match status" value="1"/>
</dbReference>
<dbReference type="GO" id="GO:0008483">
    <property type="term" value="F:transaminase activity"/>
    <property type="evidence" value="ECO:0007669"/>
    <property type="project" value="UniProtKB-KW"/>
</dbReference>
<organism evidence="3 4">
    <name type="scientific">Kribbella capetownensis</name>
    <dbReference type="NCBI Taxonomy" id="1572659"/>
    <lineage>
        <taxon>Bacteria</taxon>
        <taxon>Bacillati</taxon>
        <taxon>Actinomycetota</taxon>
        <taxon>Actinomycetes</taxon>
        <taxon>Propionibacteriales</taxon>
        <taxon>Kribbellaceae</taxon>
        <taxon>Kribbella</taxon>
    </lineage>
</organism>
<sequence>MATFPHNDIVSLTDEESRHELGESYGPDLRLSDLLTPELGDLELSYGTAAGDLRLRTAIADAHGVRPDQVVVTVGGMHAIFLLAYLLADHGGEVVTTAPLFPLTRNAYESVGSDVRVIPLTFDDGYRLTAHAVRERLTPQTKLVSLTTPQNPSGVAVPPETLREIVAAMNEICPDAYLMVDETYRTASYGEDPVAETAVHLGANVVTVASLSKCHGAAGLRIGWIVSTDTDLVDQLVTAKFNTVVSASPVTEALAVRVFELEDEILAVRRPWLAEGLAATEDWVRAHSELVEWVRPDAGAMCTIRLKPSVDVGSFRRAIAELGVRLADGDWFGDEPRVFRLGFGFPPPVELKAALDALATALHQAVDADD</sequence>
<accession>A0A4R0K3J1</accession>
<gene>
    <name evidence="3" type="ORF">E0H75_01145</name>
</gene>
<dbReference type="InterPro" id="IPR015422">
    <property type="entry name" value="PyrdxlP-dep_Trfase_small"/>
</dbReference>
<keyword evidence="1 3" id="KW-0808">Transferase</keyword>
<dbReference type="CDD" id="cd00609">
    <property type="entry name" value="AAT_like"/>
    <property type="match status" value="1"/>
</dbReference>
<dbReference type="EC" id="2.6.1.-" evidence="1"/>
<reference evidence="3 4" key="1">
    <citation type="submission" date="2019-02" db="EMBL/GenBank/DDBJ databases">
        <title>Kribbella capetownensis sp. nov. and Kribbella speibonae sp. nov., isolated from soil.</title>
        <authorList>
            <person name="Curtis S.M."/>
            <person name="Norton I."/>
            <person name="Everest G.J."/>
            <person name="Meyers P.R."/>
        </authorList>
    </citation>
    <scope>NUCLEOTIDE SEQUENCE [LARGE SCALE GENOMIC DNA]</scope>
    <source>
        <strain evidence="3 4">YM53</strain>
    </source>
</reference>
<dbReference type="InterPro" id="IPR015424">
    <property type="entry name" value="PyrdxlP-dep_Trfase"/>
</dbReference>
<dbReference type="GO" id="GO:0030170">
    <property type="term" value="F:pyridoxal phosphate binding"/>
    <property type="evidence" value="ECO:0007669"/>
    <property type="project" value="InterPro"/>
</dbReference>
<dbReference type="Proteomes" id="UP000293342">
    <property type="component" value="Unassembled WGS sequence"/>
</dbReference>
<comment type="caution">
    <text evidence="3">The sequence shown here is derived from an EMBL/GenBank/DDBJ whole genome shotgun (WGS) entry which is preliminary data.</text>
</comment>
<keyword evidence="4" id="KW-1185">Reference proteome</keyword>
<dbReference type="PANTHER" id="PTHR43510:SF1">
    <property type="entry name" value="AMINOTRANSFERASE FUNCTION, HYPOTHETICAL (EUROFUNG)"/>
    <property type="match status" value="1"/>
</dbReference>
<comment type="cofactor">
    <cofactor evidence="1">
        <name>pyridoxal 5'-phosphate</name>
        <dbReference type="ChEBI" id="CHEBI:597326"/>
    </cofactor>
</comment>
<dbReference type="OrthoDB" id="9763453at2"/>
<dbReference type="RefSeq" id="WP_131511162.1">
    <property type="nucleotide sequence ID" value="NZ_SJKD01000001.1"/>
</dbReference>
<evidence type="ECO:0000259" key="2">
    <source>
        <dbReference type="Pfam" id="PF00155"/>
    </source>
</evidence>
<dbReference type="InterPro" id="IPR004839">
    <property type="entry name" value="Aminotransferase_I/II_large"/>
</dbReference>
<dbReference type="AlphaFoldDB" id="A0A4R0K3J1"/>
<evidence type="ECO:0000313" key="3">
    <source>
        <dbReference type="EMBL" id="TCC52416.1"/>
    </source>
</evidence>
<feature type="domain" description="Aminotransferase class I/classII large" evidence="2">
    <location>
        <begin position="45"/>
        <end position="357"/>
    </location>
</feature>
<dbReference type="InterPro" id="IPR004838">
    <property type="entry name" value="NHTrfase_class1_PyrdxlP-BS"/>
</dbReference>
<evidence type="ECO:0000256" key="1">
    <source>
        <dbReference type="RuleBase" id="RU000481"/>
    </source>
</evidence>
<proteinExistence type="inferred from homology"/>
<dbReference type="PROSITE" id="PS00105">
    <property type="entry name" value="AA_TRANSFER_CLASS_1"/>
    <property type="match status" value="1"/>
</dbReference>
<keyword evidence="1 3" id="KW-0032">Aminotransferase</keyword>
<dbReference type="EMBL" id="SJKD01000001">
    <property type="protein sequence ID" value="TCC52416.1"/>
    <property type="molecule type" value="Genomic_DNA"/>
</dbReference>
<dbReference type="SUPFAM" id="SSF53383">
    <property type="entry name" value="PLP-dependent transferases"/>
    <property type="match status" value="1"/>
</dbReference>
<dbReference type="PANTHER" id="PTHR43510">
    <property type="entry name" value="AMINOTRANSFERASE FUNCTION, HYPOTHETICAL (EUROFUNG)"/>
    <property type="match status" value="1"/>
</dbReference>
<evidence type="ECO:0000313" key="4">
    <source>
        <dbReference type="Proteomes" id="UP000293342"/>
    </source>
</evidence>
<protein>
    <recommendedName>
        <fullName evidence="1">Aminotransferase</fullName>
        <ecNumber evidence="1">2.6.1.-</ecNumber>
    </recommendedName>
</protein>
<name>A0A4R0K3J1_9ACTN</name>